<reference evidence="1" key="1">
    <citation type="submission" date="2019-07" db="EMBL/GenBank/DDBJ databases">
        <authorList>
            <person name="Lazarte J.N."/>
            <person name="Poliero A."/>
            <person name="Beron C."/>
        </authorList>
    </citation>
    <scope>NUCLEOTIDE SEQUENCE</scope>
    <source>
        <strain evidence="1">FCC7</strain>
    </source>
</reference>
<dbReference type="GO" id="GO:0043571">
    <property type="term" value="P:maintenance of CRISPR repeat elements"/>
    <property type="evidence" value="ECO:0007669"/>
    <property type="project" value="InterPro"/>
</dbReference>
<proteinExistence type="predicted"/>
<gene>
    <name evidence="1" type="ORF">FME64_27820</name>
</gene>
<dbReference type="InterPro" id="IPR006482">
    <property type="entry name" value="Cas7_Csh2/Csh2"/>
</dbReference>
<dbReference type="EMBL" id="VIXF01000003">
    <property type="protein sequence ID" value="MBN9901128.1"/>
    <property type="molecule type" value="Genomic_DNA"/>
</dbReference>
<comment type="caution">
    <text evidence="1">The sequence shown here is derived from an EMBL/GenBank/DDBJ whole genome shotgun (WGS) entry which is preliminary data.</text>
</comment>
<dbReference type="AlphaFoldDB" id="A0AAW4HY14"/>
<reference evidence="1" key="2">
    <citation type="journal article" date="2021" name="J. Invertebr. Pathol.">
        <title>Molecular characterization of a Bacillus thuringiensis strain from Argentina, toxic against Lepidoptera and Coleoptera, based on its whole-genome and Cry protein analysis.</title>
        <authorList>
            <person name="Nicolas Lazarte J."/>
            <person name="Pia Valacco M."/>
            <person name="Moreno S."/>
            <person name="Salerno G.L."/>
            <person name="Beron C.M."/>
        </authorList>
    </citation>
    <scope>NUCLEOTIDE SEQUENCE</scope>
    <source>
        <strain evidence="1">FCC7</strain>
    </source>
</reference>
<sequence length="129" mass="14571">MGAWIEIKEDAILNRVRIVAPYIGAWIEIASVTHLAEKTDFSNEDVEKIKNTLVTLFENDASAACPEGSIEVHKVCWWKHKSKIGQYASAKVHRLLEVNRNIDEPKTINDYNILVNELDSLNVVIIDGL</sequence>
<dbReference type="Pfam" id="PF05107">
    <property type="entry name" value="Cas_Cas7"/>
    <property type="match status" value="1"/>
</dbReference>
<evidence type="ECO:0000313" key="2">
    <source>
        <dbReference type="Proteomes" id="UP000775627"/>
    </source>
</evidence>
<dbReference type="Proteomes" id="UP000775627">
    <property type="component" value="Unassembled WGS sequence"/>
</dbReference>
<protein>
    <submittedName>
        <fullName evidence="1">CRISPR-associated protein Csd2</fullName>
    </submittedName>
</protein>
<evidence type="ECO:0000313" key="1">
    <source>
        <dbReference type="EMBL" id="MBN9901128.1"/>
    </source>
</evidence>
<name>A0AAW4HY14_BACTU</name>
<accession>A0AAW4HY14</accession>
<organism evidence="1 2">
    <name type="scientific">Bacillus thuringiensis</name>
    <dbReference type="NCBI Taxonomy" id="1428"/>
    <lineage>
        <taxon>Bacteria</taxon>
        <taxon>Bacillati</taxon>
        <taxon>Bacillota</taxon>
        <taxon>Bacilli</taxon>
        <taxon>Bacillales</taxon>
        <taxon>Bacillaceae</taxon>
        <taxon>Bacillus</taxon>
        <taxon>Bacillus cereus group</taxon>
    </lineage>
</organism>